<dbReference type="Pfam" id="PF13489">
    <property type="entry name" value="Methyltransf_23"/>
    <property type="match status" value="1"/>
</dbReference>
<dbReference type="Gene3D" id="3.40.50.150">
    <property type="entry name" value="Vaccinia Virus protein VP39"/>
    <property type="match status" value="1"/>
</dbReference>
<name>A0ABP0DI04_9PEZI</name>
<evidence type="ECO:0000256" key="2">
    <source>
        <dbReference type="SAM" id="MobiDB-lite"/>
    </source>
</evidence>
<reference evidence="3 4" key="1">
    <citation type="submission" date="2024-01" db="EMBL/GenBank/DDBJ databases">
        <authorList>
            <person name="Allen C."/>
            <person name="Tagirdzhanova G."/>
        </authorList>
    </citation>
    <scope>NUCLEOTIDE SEQUENCE [LARGE SCALE GENOMIC DNA]</scope>
    <source>
        <strain evidence="3 4">CBS 573.63</strain>
    </source>
</reference>
<feature type="compositionally biased region" description="Polar residues" evidence="2">
    <location>
        <begin position="26"/>
        <end position="35"/>
    </location>
</feature>
<evidence type="ECO:0000313" key="4">
    <source>
        <dbReference type="Proteomes" id="UP001642501"/>
    </source>
</evidence>
<protein>
    <recommendedName>
        <fullName evidence="5">S-adenosyl-L-methionine-dependent methyltransferase</fullName>
    </recommendedName>
</protein>
<gene>
    <name evidence="3" type="ORF">SEPCBS57363_002813</name>
</gene>
<keyword evidence="4" id="KW-1185">Reference proteome</keyword>
<feature type="region of interest" description="Disordered" evidence="2">
    <location>
        <begin position="1"/>
        <end position="66"/>
    </location>
</feature>
<accession>A0ABP0DI04</accession>
<comment type="caution">
    <text evidence="3">The sequence shown here is derived from an EMBL/GenBank/DDBJ whole genome shotgun (WGS) entry which is preliminary data.</text>
</comment>
<proteinExistence type="inferred from homology"/>
<dbReference type="Proteomes" id="UP001642501">
    <property type="component" value="Unassembled WGS sequence"/>
</dbReference>
<evidence type="ECO:0008006" key="5">
    <source>
        <dbReference type="Google" id="ProtNLM"/>
    </source>
</evidence>
<sequence>MGVFSPPPGSSRQRHSSRSNQHQNGHFFNSPTSLDYSGGGDGNDSRKRFRSAGNGGSAHLCPDPTIPVGSSPDARLYAEFNPVSNEYQYYCEYDNAANSNGHHAAEGSIGTQEYYSHHGRTDGNGASNLTTTTARRADLAEDAAAAAAAAASAASEDYYTVSVSSAMASQVHEAGMQFHSLKRSPPTTLTNPANSVCRENDGSKLYALPNDETEQNRDDMKHSMALLLMQDHLFYSPVDAQLRSGGMVYDLGTGTGIWAIDVAERYPSTVVRGIDLSPIQPAYVPPNLSFSIDDFEDEWALPPNAFDLIHMRFSLWAVDDRATLFRRIFRHLKPGGFVEFQELVPQMSCDDGTLPPAHIMPNALRDFVQYIGMGLRYSNRIAGGGLFGENASDSYIMDKVMTHELANAGFTNIQTVRHKCPLGGWAKYPDLQRCGLLFREAMLEGLRGWSHRPLGTTAGGLGWTPTQIEMFLIDVRKALMDPDVHSYFPMHVIYAQKSRM</sequence>
<dbReference type="PANTHER" id="PTHR43591:SF10">
    <property type="entry name" value="ABC TRANSMEMBRANE TYPE-1 DOMAIN-CONTAINING PROTEIN-RELATED"/>
    <property type="match status" value="1"/>
</dbReference>
<organism evidence="3 4">
    <name type="scientific">Sporothrix epigloea</name>
    <dbReference type="NCBI Taxonomy" id="1892477"/>
    <lineage>
        <taxon>Eukaryota</taxon>
        <taxon>Fungi</taxon>
        <taxon>Dikarya</taxon>
        <taxon>Ascomycota</taxon>
        <taxon>Pezizomycotina</taxon>
        <taxon>Sordariomycetes</taxon>
        <taxon>Sordariomycetidae</taxon>
        <taxon>Ophiostomatales</taxon>
        <taxon>Ophiostomataceae</taxon>
        <taxon>Sporothrix</taxon>
    </lineage>
</organism>
<dbReference type="CDD" id="cd02440">
    <property type="entry name" value="AdoMet_MTases"/>
    <property type="match status" value="1"/>
</dbReference>
<dbReference type="PANTHER" id="PTHR43591">
    <property type="entry name" value="METHYLTRANSFERASE"/>
    <property type="match status" value="1"/>
</dbReference>
<evidence type="ECO:0000256" key="1">
    <source>
        <dbReference type="ARBA" id="ARBA00038158"/>
    </source>
</evidence>
<comment type="similarity">
    <text evidence="1">Belongs to the methyltransferase superfamily. LaeA methyltransferase family.</text>
</comment>
<dbReference type="EMBL" id="CAWUOM010000039">
    <property type="protein sequence ID" value="CAK7267878.1"/>
    <property type="molecule type" value="Genomic_DNA"/>
</dbReference>
<dbReference type="InterPro" id="IPR029063">
    <property type="entry name" value="SAM-dependent_MTases_sf"/>
</dbReference>
<evidence type="ECO:0000313" key="3">
    <source>
        <dbReference type="EMBL" id="CAK7267878.1"/>
    </source>
</evidence>
<dbReference type="SUPFAM" id="SSF53335">
    <property type="entry name" value="S-adenosyl-L-methionine-dependent methyltransferases"/>
    <property type="match status" value="1"/>
</dbReference>